<dbReference type="InterPro" id="IPR016024">
    <property type="entry name" value="ARM-type_fold"/>
</dbReference>
<dbReference type="Pfam" id="PF25151">
    <property type="entry name" value="TPR_Trm732_C"/>
    <property type="match status" value="1"/>
</dbReference>
<dbReference type="SUPFAM" id="SSF48371">
    <property type="entry name" value="ARM repeat"/>
    <property type="match status" value="1"/>
</dbReference>
<gene>
    <name evidence="6" type="ORF">L203_102046</name>
</gene>
<reference evidence="6" key="2">
    <citation type="journal article" date="2022" name="Elife">
        <title>Obligate sexual reproduction of a homothallic fungus closely related to the Cryptococcus pathogenic species complex.</title>
        <authorList>
            <person name="Passer A.R."/>
            <person name="Clancey S.A."/>
            <person name="Shea T."/>
            <person name="David-Palma M."/>
            <person name="Averette A.F."/>
            <person name="Boekhout T."/>
            <person name="Porcel B.M."/>
            <person name="Nowrousian M."/>
            <person name="Cuomo C.A."/>
            <person name="Sun S."/>
            <person name="Heitman J."/>
            <person name="Coelho M.A."/>
        </authorList>
    </citation>
    <scope>NUCLEOTIDE SEQUENCE</scope>
    <source>
        <strain evidence="6">CBS 7841</strain>
    </source>
</reference>
<comment type="similarity">
    <text evidence="1">Belongs to the THADA family.</text>
</comment>
<dbReference type="Pfam" id="PF10350">
    <property type="entry name" value="DUF2428"/>
    <property type="match status" value="1"/>
</dbReference>
<dbReference type="InterPro" id="IPR056842">
    <property type="entry name" value="THADA-like_TPR_C"/>
</dbReference>
<reference evidence="6" key="3">
    <citation type="submission" date="2024-01" db="EMBL/GenBank/DDBJ databases">
        <authorList>
            <person name="Coelho M.A."/>
            <person name="David-Palma M."/>
            <person name="Shea T."/>
            <person name="Sun S."/>
            <person name="Cuomo C.A."/>
            <person name="Heitman J."/>
        </authorList>
    </citation>
    <scope>NUCLEOTIDE SEQUENCE</scope>
    <source>
        <strain evidence="6">CBS 7841</strain>
    </source>
</reference>
<feature type="region of interest" description="Disordered" evidence="3">
    <location>
        <begin position="1412"/>
        <end position="1434"/>
    </location>
</feature>
<evidence type="ECO:0000256" key="1">
    <source>
        <dbReference type="ARBA" id="ARBA00010409"/>
    </source>
</evidence>
<dbReference type="PANTHER" id="PTHR14387:SF0">
    <property type="entry name" value="DUF2428 DOMAIN-CONTAINING PROTEIN"/>
    <property type="match status" value="1"/>
</dbReference>
<reference evidence="6" key="1">
    <citation type="submission" date="2016-06" db="EMBL/GenBank/DDBJ databases">
        <authorList>
            <person name="Cuomo C."/>
            <person name="Litvintseva A."/>
            <person name="Heitman J."/>
            <person name="Chen Y."/>
            <person name="Sun S."/>
            <person name="Springer D."/>
            <person name="Dromer F."/>
            <person name="Young S."/>
            <person name="Zeng Q."/>
            <person name="Chapman S."/>
            <person name="Gujja S."/>
            <person name="Saif S."/>
            <person name="Birren B."/>
        </authorList>
    </citation>
    <scope>NUCLEOTIDE SEQUENCE</scope>
    <source>
        <strain evidence="6">CBS 7841</strain>
    </source>
</reference>
<dbReference type="KEGG" id="cdep:91086258"/>
<dbReference type="EMBL" id="CP143785">
    <property type="protein sequence ID" value="WVN86872.1"/>
    <property type="molecule type" value="Genomic_DNA"/>
</dbReference>
<organism evidence="6 7">
    <name type="scientific">Cryptococcus depauperatus CBS 7841</name>
    <dbReference type="NCBI Taxonomy" id="1295531"/>
    <lineage>
        <taxon>Eukaryota</taxon>
        <taxon>Fungi</taxon>
        <taxon>Dikarya</taxon>
        <taxon>Basidiomycota</taxon>
        <taxon>Agaricomycotina</taxon>
        <taxon>Tremellomycetes</taxon>
        <taxon>Tremellales</taxon>
        <taxon>Cryptococcaceae</taxon>
        <taxon>Cryptococcus</taxon>
    </lineage>
</organism>
<feature type="domain" description="DUF2428" evidence="4">
    <location>
        <begin position="600"/>
        <end position="854"/>
    </location>
</feature>
<evidence type="ECO:0000259" key="4">
    <source>
        <dbReference type="Pfam" id="PF10350"/>
    </source>
</evidence>
<dbReference type="GO" id="GO:0030488">
    <property type="term" value="P:tRNA methylation"/>
    <property type="evidence" value="ECO:0007669"/>
    <property type="project" value="TreeGrafter"/>
</dbReference>
<dbReference type="VEuPathDB" id="FungiDB:L203_01298"/>
<keyword evidence="2" id="KW-0819">tRNA processing</keyword>
<sequence length="1488" mass="166084">MEGLPQIETLRKTLLKASPKDLNDGVSISQALEIIQSLEENNAHIKLLELLLVILRQLYAVLSLQIPSPKVISMVDELIIPGLQPGKQLAVLLMTNIDHPLKVQQTRAIEALSTAAKLSSLWESNEAKVEHKKSTTVSFIEPLFVSLVQGKLLSKGVMSALIAMLPYISAERVPMSLLDSLLDEVSVAQDASVRCTLAADLLLVACGIQLRPTTSTISLTLEQQDQLLHLLSPCFETSQPPSTLSHLSRYLLPQLLNHLPSLLTPLLSHLGPPNATLKAWVGVASLGVTKGLVTIEQLPHIEIKMVLESEDTDTRLRAFELVTGRKEFTKDGLELIKISLKCNEAITNGGVRSAFSSASFAFFTRLQQYNTGICRILRRISKQPSSDETVNEASNLMNSLSHISEFHSWFLAFIDENICQARRFPVSKVLMGLILLERYLEVLGHDDGVQESVFTLERMQSLLACQASQFTEVRVRSRKIIECAKVPSPGYESLQTPLSQILLKSALVALDNPRRTQAEAGKAALCILFSWLIKKRDNEQQAVNFVQDLIAKLENALISTESNLVLIEKHPLHGFLSVIKDILVGLELKSPGSQRIWSPIFHRLFQLIKRAWLVTRPVISLATSKLISVDQDSLEGNVKPDHEIARACEILGAVDDTENEEGMDHTGLLFGCWRATMTAGELLATLISLPISQAGASQIIWSINDVDSAGQTFLVWLHEIRHRGTFSKISTAFAQLVETVRSVEEMKYLCREWLEHELIAISSDQISTTRRSAALPYSILSIVSSSEQLLERAITCLLNFARVDNEMTSNATKVHALNVLKVVLLDARQTKFFDTHFERSVLTALGAFESSNWNVRNVGLILFSTLVHRCLAPSRGGQDYYRSRAALLLRKSFYLFHSKYPLILPFIIKYLAHDGGEEKANNKHTPLFPILIIVRSLKWSDTNVEIPRKLSNLIEPYLSSTQQQVRQVAAQALGSTLSPVESIQRALSSSYEAPSLNAFHGHLLLLRQLIQNFVDWDSIEEISQSVFEEILQKLLKEHVPGHLPLITAEIVGCVEDYLGCKNQSESREGSLIRELVKRATQHLVSPTKMSMPGEDFRLSACIDALIRHSASPSILLSFLGPASTEISNLHALDYLERMQETLTATLLHRVMSLAITGAGGAAVQEKALNALAEIKWNIDSVNEWKNESNGLSNVCHALHKIISTSTCVSVREAALVALGWVVHLRFVDNIEMIDSGIYGKLAENILQFSHENESQPSRYAAIKALSHLTSHLFRHPKLELHQALLRLTQDDDEEIRQGAANIITLASDVERRVIQQKAHAMWYDWAVRYLLSLTRNSEEWCKWISWLKELSLDQDGYDRDLSILKCENGAEVLFEVEPPNIFRDSFIDASHASKLLSSLKLHEVQHTITIPEPRKSELSNGSHSDSSIKNPETPESQFVSELCGALECLDPDDSLGSWTIGKNISPIDDAWEARRSLLQRLEIRKQLQ</sequence>
<name>A0A1E3IT53_9TREE</name>
<dbReference type="Gene3D" id="1.25.10.10">
    <property type="entry name" value="Leucine-rich Repeat Variant"/>
    <property type="match status" value="1"/>
</dbReference>
<feature type="compositionally biased region" description="Polar residues" evidence="3">
    <location>
        <begin position="1418"/>
        <end position="1434"/>
    </location>
</feature>
<evidence type="ECO:0000313" key="7">
    <source>
        <dbReference type="Proteomes" id="UP000094043"/>
    </source>
</evidence>
<dbReference type="GO" id="GO:0005829">
    <property type="term" value="C:cytosol"/>
    <property type="evidence" value="ECO:0007669"/>
    <property type="project" value="TreeGrafter"/>
</dbReference>
<protein>
    <submittedName>
        <fullName evidence="6">Uncharacterized protein</fullName>
    </submittedName>
</protein>
<accession>A0A1E3IT53</accession>
<dbReference type="OrthoDB" id="734129at2759"/>
<dbReference type="InterPro" id="IPR051954">
    <property type="entry name" value="tRNA_methyltransferase_THADA"/>
</dbReference>
<dbReference type="InterPro" id="IPR011989">
    <property type="entry name" value="ARM-like"/>
</dbReference>
<evidence type="ECO:0000259" key="5">
    <source>
        <dbReference type="Pfam" id="PF25151"/>
    </source>
</evidence>
<keyword evidence="7" id="KW-1185">Reference proteome</keyword>
<dbReference type="Proteomes" id="UP000094043">
    <property type="component" value="Chromosome 2"/>
</dbReference>
<dbReference type="GeneID" id="91086258"/>
<evidence type="ECO:0000256" key="3">
    <source>
        <dbReference type="SAM" id="MobiDB-lite"/>
    </source>
</evidence>
<feature type="domain" description="tRNA (32-2'-O)-methyltransferase regulator THADA-like C-terminal TPR repeats region" evidence="5">
    <location>
        <begin position="856"/>
        <end position="1009"/>
    </location>
</feature>
<dbReference type="PANTHER" id="PTHR14387">
    <property type="entry name" value="THADA/DEATH RECEPTOR INTERACTING PROTEIN"/>
    <property type="match status" value="1"/>
</dbReference>
<evidence type="ECO:0000313" key="6">
    <source>
        <dbReference type="EMBL" id="WVN86872.1"/>
    </source>
</evidence>
<proteinExistence type="inferred from homology"/>
<dbReference type="InterPro" id="IPR019442">
    <property type="entry name" value="THADA/TRM732_DUF2428"/>
</dbReference>
<evidence type="ECO:0000256" key="2">
    <source>
        <dbReference type="ARBA" id="ARBA00022694"/>
    </source>
</evidence>
<dbReference type="RefSeq" id="XP_066067572.1">
    <property type="nucleotide sequence ID" value="XM_066211475.1"/>
</dbReference>